<feature type="coiled-coil region" evidence="16">
    <location>
        <begin position="156"/>
        <end position="190"/>
    </location>
</feature>
<keyword evidence="6" id="KW-0997">Cell inner membrane</keyword>
<dbReference type="NCBIfam" id="TIGR01007">
    <property type="entry name" value="eps_fam"/>
    <property type="match status" value="1"/>
</dbReference>
<evidence type="ECO:0000256" key="7">
    <source>
        <dbReference type="ARBA" id="ARBA00022679"/>
    </source>
</evidence>
<dbReference type="Pfam" id="PF02706">
    <property type="entry name" value="Wzz"/>
    <property type="match status" value="1"/>
</dbReference>
<evidence type="ECO:0000313" key="21">
    <source>
        <dbReference type="EMBL" id="OYD17053.1"/>
    </source>
</evidence>
<dbReference type="InterPro" id="IPR027417">
    <property type="entry name" value="P-loop_NTPase"/>
</dbReference>
<evidence type="ECO:0000256" key="1">
    <source>
        <dbReference type="ARBA" id="ARBA00004429"/>
    </source>
</evidence>
<organism evidence="21 22">
    <name type="scientific">candidate division WOR-3 bacterium JGI_Cruoil_03_44_89</name>
    <dbReference type="NCBI Taxonomy" id="1973748"/>
    <lineage>
        <taxon>Bacteria</taxon>
        <taxon>Bacteria division WOR-3</taxon>
    </lineage>
</organism>
<evidence type="ECO:0000259" key="19">
    <source>
        <dbReference type="Pfam" id="PF13614"/>
    </source>
</evidence>
<dbReference type="GO" id="GO:0004715">
    <property type="term" value="F:non-membrane spanning protein tyrosine kinase activity"/>
    <property type="evidence" value="ECO:0007669"/>
    <property type="project" value="UniProtKB-EC"/>
</dbReference>
<evidence type="ECO:0000256" key="8">
    <source>
        <dbReference type="ARBA" id="ARBA00022692"/>
    </source>
</evidence>
<feature type="domain" description="Tyrosine-protein kinase G-rich" evidence="20">
    <location>
        <begin position="362"/>
        <end position="436"/>
    </location>
</feature>
<accession>A0A235BXH5</accession>
<keyword evidence="13 17" id="KW-0472">Membrane</keyword>
<evidence type="ECO:0000256" key="2">
    <source>
        <dbReference type="ARBA" id="ARBA00007316"/>
    </source>
</evidence>
<comment type="similarity">
    <text evidence="2">Belongs to the CpsD/CapB family.</text>
</comment>
<evidence type="ECO:0000259" key="20">
    <source>
        <dbReference type="Pfam" id="PF13807"/>
    </source>
</evidence>
<evidence type="ECO:0000259" key="18">
    <source>
        <dbReference type="Pfam" id="PF02706"/>
    </source>
</evidence>
<evidence type="ECO:0000256" key="3">
    <source>
        <dbReference type="ARBA" id="ARBA00008883"/>
    </source>
</evidence>
<evidence type="ECO:0000256" key="4">
    <source>
        <dbReference type="ARBA" id="ARBA00011903"/>
    </source>
</evidence>
<dbReference type="InterPro" id="IPR003856">
    <property type="entry name" value="LPS_length_determ_N"/>
</dbReference>
<dbReference type="CDD" id="cd05387">
    <property type="entry name" value="BY-kinase"/>
    <property type="match status" value="1"/>
</dbReference>
<keyword evidence="9" id="KW-0547">Nucleotide-binding</keyword>
<dbReference type="Proteomes" id="UP000215215">
    <property type="component" value="Unassembled WGS sequence"/>
</dbReference>
<dbReference type="PANTHER" id="PTHR32309">
    <property type="entry name" value="TYROSINE-PROTEIN KINASE"/>
    <property type="match status" value="1"/>
</dbReference>
<comment type="similarity">
    <text evidence="3">Belongs to the etk/wzc family.</text>
</comment>
<gene>
    <name evidence="21" type="ORF">CH333_02045</name>
</gene>
<dbReference type="InterPro" id="IPR050445">
    <property type="entry name" value="Bact_polysacc_biosynth/exp"/>
</dbReference>
<evidence type="ECO:0000256" key="13">
    <source>
        <dbReference type="ARBA" id="ARBA00023136"/>
    </source>
</evidence>
<dbReference type="Gene3D" id="3.40.50.300">
    <property type="entry name" value="P-loop containing nucleotide triphosphate hydrolases"/>
    <property type="match status" value="1"/>
</dbReference>
<dbReference type="GO" id="GO:0042802">
    <property type="term" value="F:identical protein binding"/>
    <property type="evidence" value="ECO:0007669"/>
    <property type="project" value="UniProtKB-ARBA"/>
</dbReference>
<evidence type="ECO:0000256" key="15">
    <source>
        <dbReference type="ARBA" id="ARBA00051245"/>
    </source>
</evidence>
<evidence type="ECO:0000313" key="22">
    <source>
        <dbReference type="Proteomes" id="UP000215215"/>
    </source>
</evidence>
<dbReference type="Pfam" id="PF13614">
    <property type="entry name" value="AAA_31"/>
    <property type="match status" value="1"/>
</dbReference>
<comment type="subcellular location">
    <subcellularLocation>
        <location evidence="1">Cell inner membrane</location>
        <topology evidence="1">Multi-pass membrane protein</topology>
    </subcellularLocation>
</comment>
<sequence>MEEEQVSFEDYLRIIYERKWIIIVAFFAVVISTAVFTYRQEPVYEATCTIMVESRKRQRDIFELVYPRWVNILNYSEILKSVAIAKSTIEKIAGSDLPISKTGNPVGVLRGGLSVTRVRDTDILEISVKGKTPQEASVLANTIAEVLIESELATGRKEYTEQRHFLEEQIPKVKERLEIIENNLKKFKEETGLIALSEETGQLTEKLFEFDRLRGQTESELEFQKTKLVSLEASLEETQRTLVEKISQVSSPYILELRRRLVELETTHSMYLVQGLPENNPKLVSLRKSIDETKAKLIEETNKIKDKELPTLDPLSFSQKLVDEIISLRTEITAGETRLNVIKNILKEYERRLQRVPGQELRLVGLEREREINASTYELLVQRYEEVKIAEAGKTSNVRVIDPARPPGRPISPKKRMNLTLAVVIGLIVGVGGAFVVDYMDNSIKTSKDIERYTGLSILGSVPIVKKKNDTPLLLLKGFPSRSALHEAYRGIRTSLQFINPDNPIRTFLVTSPLPREGKTTIALNLAVVLSQLGLKTMVLDADMRKPAVHKFLGIEGKSLAEFLAHGGDIESFILPTEIENVSVIISKETPPNPAELLSSNKMKKLLLDLKERFDVIIIDTPPVLSCTDATVLAPLTDGVLIAVQSHKTNRNALGRVRDVMESVRAKLIGVVLNAVPSGRGGYGYYHYYHYYHYYPEEEGKGN</sequence>
<keyword evidence="14" id="KW-0829">Tyrosine-protein kinase</keyword>
<dbReference type="InterPro" id="IPR005702">
    <property type="entry name" value="Wzc-like_C"/>
</dbReference>
<protein>
    <recommendedName>
        <fullName evidence="4">non-specific protein-tyrosine kinase</fullName>
        <ecNumber evidence="4">2.7.10.2</ecNumber>
    </recommendedName>
</protein>
<evidence type="ECO:0000256" key="11">
    <source>
        <dbReference type="ARBA" id="ARBA00022840"/>
    </source>
</evidence>
<evidence type="ECO:0000256" key="14">
    <source>
        <dbReference type="ARBA" id="ARBA00023137"/>
    </source>
</evidence>
<dbReference type="InterPro" id="IPR025669">
    <property type="entry name" value="AAA_dom"/>
</dbReference>
<keyword evidence="16" id="KW-0175">Coiled coil</keyword>
<keyword evidence="12 17" id="KW-1133">Transmembrane helix</keyword>
<dbReference type="InterPro" id="IPR032807">
    <property type="entry name" value="GNVR"/>
</dbReference>
<feature type="domain" description="AAA" evidence="19">
    <location>
        <begin position="518"/>
        <end position="664"/>
    </location>
</feature>
<evidence type="ECO:0000256" key="6">
    <source>
        <dbReference type="ARBA" id="ARBA00022519"/>
    </source>
</evidence>
<evidence type="ECO:0000256" key="17">
    <source>
        <dbReference type="SAM" id="Phobius"/>
    </source>
</evidence>
<dbReference type="FunFam" id="3.40.50.300:FF:000527">
    <property type="entry name" value="Tyrosine-protein kinase etk"/>
    <property type="match status" value="1"/>
</dbReference>
<feature type="coiled-coil region" evidence="16">
    <location>
        <begin position="221"/>
        <end position="248"/>
    </location>
</feature>
<evidence type="ECO:0000256" key="9">
    <source>
        <dbReference type="ARBA" id="ARBA00022741"/>
    </source>
</evidence>
<dbReference type="EC" id="2.7.10.2" evidence="4"/>
<feature type="transmembrane region" description="Helical" evidence="17">
    <location>
        <begin position="20"/>
        <end position="38"/>
    </location>
</feature>
<evidence type="ECO:0000256" key="12">
    <source>
        <dbReference type="ARBA" id="ARBA00022989"/>
    </source>
</evidence>
<evidence type="ECO:0000256" key="5">
    <source>
        <dbReference type="ARBA" id="ARBA00022475"/>
    </source>
</evidence>
<dbReference type="EMBL" id="NOZQ01000036">
    <property type="protein sequence ID" value="OYD17053.1"/>
    <property type="molecule type" value="Genomic_DNA"/>
</dbReference>
<dbReference type="GO" id="GO:0005886">
    <property type="term" value="C:plasma membrane"/>
    <property type="evidence" value="ECO:0007669"/>
    <property type="project" value="UniProtKB-SubCell"/>
</dbReference>
<name>A0A235BXH5_UNCW3</name>
<keyword evidence="7" id="KW-0808">Transferase</keyword>
<keyword evidence="11" id="KW-0067">ATP-binding</keyword>
<proteinExistence type="inferred from homology"/>
<keyword evidence="10" id="KW-0418">Kinase</keyword>
<comment type="caution">
    <text evidence="21">The sequence shown here is derived from an EMBL/GenBank/DDBJ whole genome shotgun (WGS) entry which is preliminary data.</text>
</comment>
<feature type="domain" description="Polysaccharide chain length determinant N-terminal" evidence="18">
    <location>
        <begin position="5"/>
        <end position="91"/>
    </location>
</feature>
<dbReference type="Pfam" id="PF13807">
    <property type="entry name" value="GNVR"/>
    <property type="match status" value="1"/>
</dbReference>
<dbReference type="PANTHER" id="PTHR32309:SF13">
    <property type="entry name" value="FERRIC ENTEROBACTIN TRANSPORT PROTEIN FEPE"/>
    <property type="match status" value="1"/>
</dbReference>
<evidence type="ECO:0000256" key="10">
    <source>
        <dbReference type="ARBA" id="ARBA00022777"/>
    </source>
</evidence>
<dbReference type="GO" id="GO:0005524">
    <property type="term" value="F:ATP binding"/>
    <property type="evidence" value="ECO:0007669"/>
    <property type="project" value="UniProtKB-KW"/>
</dbReference>
<dbReference type="AlphaFoldDB" id="A0A235BXH5"/>
<reference evidence="21 22" key="1">
    <citation type="submission" date="2017-07" db="EMBL/GenBank/DDBJ databases">
        <title>Recovery of genomes from metagenomes via a dereplication, aggregation, and scoring strategy.</title>
        <authorList>
            <person name="Sieber C.M."/>
            <person name="Probst A.J."/>
            <person name="Sharrar A."/>
            <person name="Thomas B.C."/>
            <person name="Hess M."/>
            <person name="Tringe S.G."/>
            <person name="Banfield J.F."/>
        </authorList>
    </citation>
    <scope>NUCLEOTIDE SEQUENCE [LARGE SCALE GENOMIC DNA]</scope>
    <source>
        <strain evidence="21">JGI_Cruoil_03_44_89</strain>
    </source>
</reference>
<comment type="catalytic activity">
    <reaction evidence="15">
        <text>L-tyrosyl-[protein] + ATP = O-phospho-L-tyrosyl-[protein] + ADP + H(+)</text>
        <dbReference type="Rhea" id="RHEA:10596"/>
        <dbReference type="Rhea" id="RHEA-COMP:10136"/>
        <dbReference type="Rhea" id="RHEA-COMP:20101"/>
        <dbReference type="ChEBI" id="CHEBI:15378"/>
        <dbReference type="ChEBI" id="CHEBI:30616"/>
        <dbReference type="ChEBI" id="CHEBI:46858"/>
        <dbReference type="ChEBI" id="CHEBI:61978"/>
        <dbReference type="ChEBI" id="CHEBI:456216"/>
        <dbReference type="EC" id="2.7.10.2"/>
    </reaction>
</comment>
<dbReference type="SUPFAM" id="SSF52540">
    <property type="entry name" value="P-loop containing nucleoside triphosphate hydrolases"/>
    <property type="match status" value="1"/>
</dbReference>
<evidence type="ECO:0000256" key="16">
    <source>
        <dbReference type="SAM" id="Coils"/>
    </source>
</evidence>
<feature type="transmembrane region" description="Helical" evidence="17">
    <location>
        <begin position="419"/>
        <end position="440"/>
    </location>
</feature>
<keyword evidence="8 17" id="KW-0812">Transmembrane</keyword>
<keyword evidence="5" id="KW-1003">Cell membrane</keyword>